<evidence type="ECO:0000256" key="1">
    <source>
        <dbReference type="SAM" id="Phobius"/>
    </source>
</evidence>
<feature type="transmembrane region" description="Helical" evidence="1">
    <location>
        <begin position="428"/>
        <end position="447"/>
    </location>
</feature>
<accession>A0A5A7P8P1</accession>
<dbReference type="AlphaFoldDB" id="A0A5A7P8P1"/>
<gene>
    <name evidence="2" type="ORF">STAS_04716</name>
</gene>
<keyword evidence="1" id="KW-0812">Transmembrane</keyword>
<organism evidence="2 3">
    <name type="scientific">Striga asiatica</name>
    <name type="common">Asiatic witchweed</name>
    <name type="synonym">Buchnera asiatica</name>
    <dbReference type="NCBI Taxonomy" id="4170"/>
    <lineage>
        <taxon>Eukaryota</taxon>
        <taxon>Viridiplantae</taxon>
        <taxon>Streptophyta</taxon>
        <taxon>Embryophyta</taxon>
        <taxon>Tracheophyta</taxon>
        <taxon>Spermatophyta</taxon>
        <taxon>Magnoliopsida</taxon>
        <taxon>eudicotyledons</taxon>
        <taxon>Gunneridae</taxon>
        <taxon>Pentapetalae</taxon>
        <taxon>asterids</taxon>
        <taxon>lamiids</taxon>
        <taxon>Lamiales</taxon>
        <taxon>Orobanchaceae</taxon>
        <taxon>Buchnereae</taxon>
        <taxon>Striga</taxon>
    </lineage>
</organism>
<evidence type="ECO:0000313" key="2">
    <source>
        <dbReference type="EMBL" id="GER28896.1"/>
    </source>
</evidence>
<protein>
    <submittedName>
        <fullName evidence="2">F-box/RNI-like/FBD-like domains-containing protein</fullName>
    </submittedName>
</protein>
<reference evidence="3" key="1">
    <citation type="journal article" date="2019" name="Curr. Biol.">
        <title>Genome Sequence of Striga asiatica Provides Insight into the Evolution of Plant Parasitism.</title>
        <authorList>
            <person name="Yoshida S."/>
            <person name="Kim S."/>
            <person name="Wafula E.K."/>
            <person name="Tanskanen J."/>
            <person name="Kim Y.M."/>
            <person name="Honaas L."/>
            <person name="Yang Z."/>
            <person name="Spallek T."/>
            <person name="Conn C.E."/>
            <person name="Ichihashi Y."/>
            <person name="Cheong K."/>
            <person name="Cui S."/>
            <person name="Der J.P."/>
            <person name="Gundlach H."/>
            <person name="Jiao Y."/>
            <person name="Hori C."/>
            <person name="Ishida J.K."/>
            <person name="Kasahara H."/>
            <person name="Kiba T."/>
            <person name="Kim M.S."/>
            <person name="Koo N."/>
            <person name="Laohavisit A."/>
            <person name="Lee Y.H."/>
            <person name="Lumba S."/>
            <person name="McCourt P."/>
            <person name="Mortimer J.C."/>
            <person name="Mutuku J.M."/>
            <person name="Nomura T."/>
            <person name="Sasaki-Sekimoto Y."/>
            <person name="Seto Y."/>
            <person name="Wang Y."/>
            <person name="Wakatake T."/>
            <person name="Sakakibara H."/>
            <person name="Demura T."/>
            <person name="Yamaguchi S."/>
            <person name="Yoneyama K."/>
            <person name="Manabe R.I."/>
            <person name="Nelson D.C."/>
            <person name="Schulman A.H."/>
            <person name="Timko M.P."/>
            <person name="dePamphilis C.W."/>
            <person name="Choi D."/>
            <person name="Shirasu K."/>
        </authorList>
    </citation>
    <scope>NUCLEOTIDE SEQUENCE [LARGE SCALE GENOMIC DNA]</scope>
    <source>
        <strain evidence="3">cv. UVA1</strain>
    </source>
</reference>
<keyword evidence="3" id="KW-1185">Reference proteome</keyword>
<keyword evidence="1" id="KW-1133">Transmembrane helix</keyword>
<dbReference type="EMBL" id="BKCP01003335">
    <property type="protein sequence ID" value="GER28896.1"/>
    <property type="molecule type" value="Genomic_DNA"/>
</dbReference>
<dbReference type="Proteomes" id="UP000325081">
    <property type="component" value="Unassembled WGS sequence"/>
</dbReference>
<comment type="caution">
    <text evidence="2">The sequence shown here is derived from an EMBL/GenBank/DDBJ whole genome shotgun (WGS) entry which is preliminary data.</text>
</comment>
<keyword evidence="1" id="KW-0472">Membrane</keyword>
<evidence type="ECO:0000313" key="3">
    <source>
        <dbReference type="Proteomes" id="UP000325081"/>
    </source>
</evidence>
<sequence>MIESCIARSHMHNFSEIILQRPNQILEILPSHHRQIPQPRPKPLKTLHSTPSRQILPQLLLHTPMQPLERRLSLPLNIPKQPQLTGPTFRQIISISITPLEHSPALNHLLPRIHHELELSLSLPLHDHQPLQMLFARRFKIRKRPLPRLVVRVEPLEIVRVHLQVILCSFSHLLLRIFLARLNIHVARGRAVVPPGPEAEPAELKLARRAASHVVAALVFLDCLPAHGAGLGIGKYPIRVLGLGIIFFRPSGDSLAVDRAVALVPTFETELIATVANGLIACPVIRADKFHHVITVGVHEGIATGLGAGKPKAARPVTDCEADVGGPAVGAEGVAAGGGEHCAIVLLGTDLASVGWGCLGIGDLVVGGGNPRVVGGVEAPIVEGEERGGGGPGDGEDAGDLGDGGVLEVFDLILFEDVVGFEVGFDCIVIVIVVLAVGLVIFVIVGVHGIHPSEGESVACDHRIRVSWTPKVG</sequence>
<proteinExistence type="predicted"/>
<name>A0A5A7P8P1_STRAF</name>